<name>A0A0D6JMI5_9EURY</name>
<keyword evidence="1" id="KW-0812">Transmembrane</keyword>
<accession>A0A0D6JMI5</accession>
<dbReference type="Pfam" id="PF26274">
    <property type="entry name" value="DUF8073"/>
    <property type="match status" value="1"/>
</dbReference>
<dbReference type="Proteomes" id="UP000198902">
    <property type="component" value="Unassembled WGS sequence"/>
</dbReference>
<gene>
    <name evidence="3" type="ORF">BN996_00539</name>
</gene>
<evidence type="ECO:0000256" key="1">
    <source>
        <dbReference type="SAM" id="Phobius"/>
    </source>
</evidence>
<dbReference type="InterPro" id="IPR058386">
    <property type="entry name" value="DUF8073"/>
</dbReference>
<dbReference type="AlphaFoldDB" id="A0A0D6JMI5"/>
<dbReference type="RefSeq" id="WP_089777042.1">
    <property type="nucleotide sequence ID" value="NZ_CABLRR010000001.1"/>
</dbReference>
<evidence type="ECO:0000259" key="2">
    <source>
        <dbReference type="Pfam" id="PF26274"/>
    </source>
</evidence>
<sequence>MHARSWATVLFALAIGLLLALGVVRLAAGDTGDFARNAGIAALLTVFAVALVRDWEPTAE</sequence>
<proteinExistence type="predicted"/>
<organism evidence="3 4">
    <name type="scientific">Haloferax massiliensis</name>
    <dbReference type="NCBI Taxonomy" id="1476858"/>
    <lineage>
        <taxon>Archaea</taxon>
        <taxon>Methanobacteriati</taxon>
        <taxon>Methanobacteriota</taxon>
        <taxon>Stenosarchaea group</taxon>
        <taxon>Halobacteria</taxon>
        <taxon>Halobacteriales</taxon>
        <taxon>Haloferacaceae</taxon>
        <taxon>Haloferax</taxon>
    </lineage>
</organism>
<keyword evidence="1" id="KW-0472">Membrane</keyword>
<evidence type="ECO:0000313" key="3">
    <source>
        <dbReference type="EMBL" id="CQR49084.1"/>
    </source>
</evidence>
<feature type="transmembrane region" description="Helical" evidence="1">
    <location>
        <begin position="37"/>
        <end position="55"/>
    </location>
</feature>
<protein>
    <recommendedName>
        <fullName evidence="2">DUF8073 domain-containing protein</fullName>
    </recommendedName>
</protein>
<feature type="domain" description="DUF8073" evidence="2">
    <location>
        <begin position="1"/>
        <end position="56"/>
    </location>
</feature>
<keyword evidence="4" id="KW-1185">Reference proteome</keyword>
<evidence type="ECO:0000313" key="4">
    <source>
        <dbReference type="Proteomes" id="UP000198902"/>
    </source>
</evidence>
<dbReference type="EMBL" id="CSTE01000001">
    <property type="protein sequence ID" value="CQR49084.1"/>
    <property type="molecule type" value="Genomic_DNA"/>
</dbReference>
<reference evidence="4" key="1">
    <citation type="submission" date="2015-03" db="EMBL/GenBank/DDBJ databases">
        <authorList>
            <person name="Urmite Genomes"/>
        </authorList>
    </citation>
    <scope>NUCLEOTIDE SEQUENCE [LARGE SCALE GENOMIC DNA]</scope>
    <source>
        <strain evidence="4">Arc-Hr</strain>
    </source>
</reference>
<keyword evidence="1" id="KW-1133">Transmembrane helix</keyword>